<accession>A0A1H1X9M0</accession>
<keyword evidence="3" id="KW-1185">Reference proteome</keyword>
<organism evidence="2 3">
    <name type="scientific">Bradyrhizobium canariense</name>
    <dbReference type="NCBI Taxonomy" id="255045"/>
    <lineage>
        <taxon>Bacteria</taxon>
        <taxon>Pseudomonadati</taxon>
        <taxon>Pseudomonadota</taxon>
        <taxon>Alphaproteobacteria</taxon>
        <taxon>Hyphomicrobiales</taxon>
        <taxon>Nitrobacteraceae</taxon>
        <taxon>Bradyrhizobium</taxon>
    </lineage>
</organism>
<evidence type="ECO:0000313" key="2">
    <source>
        <dbReference type="EMBL" id="SDT06028.1"/>
    </source>
</evidence>
<feature type="compositionally biased region" description="Basic and acidic residues" evidence="1">
    <location>
        <begin position="7"/>
        <end position="24"/>
    </location>
</feature>
<protein>
    <submittedName>
        <fullName evidence="2">Uncharacterized protein</fullName>
    </submittedName>
</protein>
<feature type="region of interest" description="Disordered" evidence="1">
    <location>
        <begin position="1"/>
        <end position="24"/>
    </location>
</feature>
<proteinExistence type="predicted"/>
<reference evidence="3" key="1">
    <citation type="submission" date="2016-10" db="EMBL/GenBank/DDBJ databases">
        <authorList>
            <person name="Varghese N."/>
            <person name="Submissions S."/>
        </authorList>
    </citation>
    <scope>NUCLEOTIDE SEQUENCE [LARGE SCALE GENOMIC DNA]</scope>
    <source>
        <strain evidence="3">GAS369</strain>
    </source>
</reference>
<evidence type="ECO:0000313" key="3">
    <source>
        <dbReference type="Proteomes" id="UP000243904"/>
    </source>
</evidence>
<sequence>MPLNLSPRDDPDPKGRASEKWDRFSEKEHAQSVIQPCKWGLGVEFPAALFHEAAK</sequence>
<name>A0A1H1X9M0_9BRAD</name>
<dbReference type="EMBL" id="LT629750">
    <property type="protein sequence ID" value="SDT06028.1"/>
    <property type="molecule type" value="Genomic_DNA"/>
</dbReference>
<gene>
    <name evidence="2" type="ORF">SAMN05444158_4224</name>
</gene>
<evidence type="ECO:0000256" key="1">
    <source>
        <dbReference type="SAM" id="MobiDB-lite"/>
    </source>
</evidence>
<dbReference type="AlphaFoldDB" id="A0A1H1X9M0"/>
<dbReference type="Proteomes" id="UP000243904">
    <property type="component" value="Chromosome I"/>
</dbReference>